<reference evidence="2" key="1">
    <citation type="submission" date="2018-07" db="EMBL/GenBank/DDBJ databases">
        <authorList>
            <person name="Byford A.D."/>
            <person name="Nguyen L.Q."/>
            <person name="Alvarez I.A."/>
            <person name="Bhandari M."/>
            <person name="Desselle J.R."/>
            <person name="Duong Q.-N.N."/>
            <person name="Dupree A.F."/>
            <person name="Feroben K.E."/>
            <person name="Garrison M.E."/>
            <person name="Higginbotham J.L."/>
            <person name="Hunter C.W."/>
            <person name="Knight B.A."/>
            <person name="Lee J.A."/>
            <person name="Lewis I.C."/>
            <person name="Long E.L."/>
            <person name="Rimal A."/>
            <person name="Sinnasone S."/>
            <person name="Tandukar J."/>
            <person name="Willis C.E."/>
            <person name="Nguyen A.V."/>
            <person name="Hancock A.M."/>
            <person name="Dicus A.P."/>
            <person name="Gallien G.E."/>
            <person name="Weidemeier A.M.D."/>
            <person name="Gissendanner C.R."/>
            <person name="Findley A.M."/>
            <person name="Bollivar D.W."/>
            <person name="Garlena R.A."/>
            <person name="Russell D.A."/>
            <person name="Pope W.H."/>
            <person name="Jacobs-Sera D."/>
            <person name="Hatfull G.F."/>
        </authorList>
    </citation>
    <scope>NUCLEOTIDE SEQUENCE [LARGE SCALE GENOMIC DNA]</scope>
</reference>
<proteinExistence type="predicted"/>
<keyword evidence="2" id="KW-1185">Reference proteome</keyword>
<dbReference type="KEGG" id="vg:63911541"/>
<name>A0A385D0I1_9CAUD</name>
<organism evidence="1 2">
    <name type="scientific">Gordonia phage Catfish</name>
    <dbReference type="NCBI Taxonomy" id="2301538"/>
    <lineage>
        <taxon>Viruses</taxon>
        <taxon>Duplodnaviria</taxon>
        <taxon>Heunggongvirae</taxon>
        <taxon>Uroviricota</taxon>
        <taxon>Caudoviricetes</taxon>
        <taxon>Ruthgordonvirinae</taxon>
        <taxon>Catfishvirus</taxon>
        <taxon>Catfishvirus catfish</taxon>
    </lineage>
</organism>
<evidence type="ECO:0000313" key="2">
    <source>
        <dbReference type="Proteomes" id="UP000264051"/>
    </source>
</evidence>
<dbReference type="EMBL" id="MH697580">
    <property type="protein sequence ID" value="AXQ51852.1"/>
    <property type="molecule type" value="Genomic_DNA"/>
</dbReference>
<protein>
    <submittedName>
        <fullName evidence="1">Head-to-tail connector complex protein</fullName>
    </submittedName>
</protein>
<dbReference type="Proteomes" id="UP000264051">
    <property type="component" value="Segment"/>
</dbReference>
<dbReference type="RefSeq" id="YP_010050805.1">
    <property type="nucleotide sequence ID" value="NC_054434.1"/>
</dbReference>
<evidence type="ECO:0000313" key="1">
    <source>
        <dbReference type="EMBL" id="AXQ51852.1"/>
    </source>
</evidence>
<sequence length="122" mass="13498">MTELDPFAAFLGVVRGSGVAADRELPPNVERHLPRVQVFGLPGKTTLEAWGGRTLGRVAPFEVFALARTAEEAGDVAREVMRHVEGIQGRLYVRIDTLPHEVTDYNPQVKRYKFTASASYMA</sequence>
<dbReference type="GeneID" id="63911541"/>
<gene>
    <name evidence="1" type="primary">15</name>
    <name evidence="1" type="ORF">SEA_CATFISH_15</name>
</gene>
<accession>A0A385D0I1</accession>